<evidence type="ECO:0000313" key="1">
    <source>
        <dbReference type="EMBL" id="JAH49549.1"/>
    </source>
</evidence>
<protein>
    <submittedName>
        <fullName evidence="1">Uncharacterized protein</fullName>
    </submittedName>
</protein>
<name>A0A0E9T797_ANGAN</name>
<reference evidence="1" key="1">
    <citation type="submission" date="2014-11" db="EMBL/GenBank/DDBJ databases">
        <authorList>
            <person name="Amaro Gonzalez C."/>
        </authorList>
    </citation>
    <scope>NUCLEOTIDE SEQUENCE</scope>
</reference>
<dbReference type="AlphaFoldDB" id="A0A0E9T797"/>
<sequence length="26" mass="2899">MDFDSEQAYRDVAYLSTCDEGLLGPC</sequence>
<proteinExistence type="predicted"/>
<accession>A0A0E9T797</accession>
<dbReference type="EMBL" id="GBXM01059028">
    <property type="protein sequence ID" value="JAH49549.1"/>
    <property type="molecule type" value="Transcribed_RNA"/>
</dbReference>
<organism evidence="1">
    <name type="scientific">Anguilla anguilla</name>
    <name type="common">European freshwater eel</name>
    <name type="synonym">Muraena anguilla</name>
    <dbReference type="NCBI Taxonomy" id="7936"/>
    <lineage>
        <taxon>Eukaryota</taxon>
        <taxon>Metazoa</taxon>
        <taxon>Chordata</taxon>
        <taxon>Craniata</taxon>
        <taxon>Vertebrata</taxon>
        <taxon>Euteleostomi</taxon>
        <taxon>Actinopterygii</taxon>
        <taxon>Neopterygii</taxon>
        <taxon>Teleostei</taxon>
        <taxon>Anguilliformes</taxon>
        <taxon>Anguillidae</taxon>
        <taxon>Anguilla</taxon>
    </lineage>
</organism>
<reference evidence="1" key="2">
    <citation type="journal article" date="2015" name="Fish Shellfish Immunol.">
        <title>Early steps in the European eel (Anguilla anguilla)-Vibrio vulnificus interaction in the gills: Role of the RtxA13 toxin.</title>
        <authorList>
            <person name="Callol A."/>
            <person name="Pajuelo D."/>
            <person name="Ebbesson L."/>
            <person name="Teles M."/>
            <person name="MacKenzie S."/>
            <person name="Amaro C."/>
        </authorList>
    </citation>
    <scope>NUCLEOTIDE SEQUENCE</scope>
</reference>